<feature type="region of interest" description="Disordered" evidence="1">
    <location>
        <begin position="107"/>
        <end position="126"/>
    </location>
</feature>
<evidence type="ECO:0000313" key="2">
    <source>
        <dbReference type="EMBL" id="KAB2811891.1"/>
    </source>
</evidence>
<dbReference type="AlphaFoldDB" id="A0A7J5E0U0"/>
<reference evidence="2 3" key="1">
    <citation type="submission" date="2019-09" db="EMBL/GenBank/DDBJ databases">
        <title>Pimelobacter sp. isolated from Paulinella.</title>
        <authorList>
            <person name="Jeong S.E."/>
        </authorList>
    </citation>
    <scope>NUCLEOTIDE SEQUENCE [LARGE SCALE GENOMIC DNA]</scope>
    <source>
        <strain evidence="2 3">Pch-N</strain>
    </source>
</reference>
<dbReference type="Proteomes" id="UP000449906">
    <property type="component" value="Unassembled WGS sequence"/>
</dbReference>
<organism evidence="2 3">
    <name type="scientific">Nocardioides simplex</name>
    <name type="common">Arthrobacter simplex</name>
    <dbReference type="NCBI Taxonomy" id="2045"/>
    <lineage>
        <taxon>Bacteria</taxon>
        <taxon>Bacillati</taxon>
        <taxon>Actinomycetota</taxon>
        <taxon>Actinomycetes</taxon>
        <taxon>Propionibacteriales</taxon>
        <taxon>Nocardioidaceae</taxon>
        <taxon>Pimelobacter</taxon>
    </lineage>
</organism>
<gene>
    <name evidence="2" type="ORF">F9L07_08615</name>
</gene>
<proteinExistence type="predicted"/>
<dbReference type="InterPro" id="IPR012349">
    <property type="entry name" value="Split_barrel_FMN-bd"/>
</dbReference>
<dbReference type="EMBL" id="WBVM01000001">
    <property type="protein sequence ID" value="KAB2811891.1"/>
    <property type="molecule type" value="Genomic_DNA"/>
</dbReference>
<accession>A0A7J5E0U0</accession>
<comment type="caution">
    <text evidence="2">The sequence shown here is derived from an EMBL/GenBank/DDBJ whole genome shotgun (WGS) entry which is preliminary data.</text>
</comment>
<protein>
    <submittedName>
        <fullName evidence="2">Pyridoxamine 5'-phosphate oxidase family protein</fullName>
    </submittedName>
</protein>
<dbReference type="RefSeq" id="WP_151579312.1">
    <property type="nucleotide sequence ID" value="NZ_WBVM01000001.1"/>
</dbReference>
<evidence type="ECO:0000256" key="1">
    <source>
        <dbReference type="SAM" id="MobiDB-lite"/>
    </source>
</evidence>
<sequence length="126" mass="12828">MSIPVAPADLRQALADFDSGYLLSTSSPQVKVVTVDPVADGDGTLRISGPGRGTLRNVAENPTVTLVFPPRERHGYTLLVDGTAAVSGESDVMVTATAAVLHRPAAHADGSLPPDGCGHDCAPVSG</sequence>
<dbReference type="Gene3D" id="2.30.110.10">
    <property type="entry name" value="Electron Transport, Fmn-binding Protein, Chain A"/>
    <property type="match status" value="1"/>
</dbReference>
<evidence type="ECO:0000313" key="3">
    <source>
        <dbReference type="Proteomes" id="UP000449906"/>
    </source>
</evidence>
<name>A0A7J5E0U0_NOCSI</name>
<dbReference type="SUPFAM" id="SSF50475">
    <property type="entry name" value="FMN-binding split barrel"/>
    <property type="match status" value="1"/>
</dbReference>